<organism evidence="3 4">
    <name type="scientific">Ogataea polymorpha</name>
    <dbReference type="NCBI Taxonomy" id="460523"/>
    <lineage>
        <taxon>Eukaryota</taxon>
        <taxon>Fungi</taxon>
        <taxon>Dikarya</taxon>
        <taxon>Ascomycota</taxon>
        <taxon>Saccharomycotina</taxon>
        <taxon>Pichiomycetes</taxon>
        <taxon>Pichiales</taxon>
        <taxon>Pichiaceae</taxon>
        <taxon>Ogataea</taxon>
    </lineage>
</organism>
<keyword evidence="4" id="KW-1185">Reference proteome</keyword>
<reference evidence="3" key="1">
    <citation type="journal article" date="2021" name="Open Biol.">
        <title>Shared evolutionary footprints suggest mitochondrial oxidative damage underlies multiple complex I losses in fungi.</title>
        <authorList>
            <person name="Schikora-Tamarit M.A."/>
            <person name="Marcet-Houben M."/>
            <person name="Nosek J."/>
            <person name="Gabaldon T."/>
        </authorList>
    </citation>
    <scope>NUCLEOTIDE SEQUENCE</scope>
    <source>
        <strain evidence="3">NCAIM Y.01608</strain>
    </source>
</reference>
<evidence type="ECO:0000313" key="3">
    <source>
        <dbReference type="EMBL" id="KAH3677367.1"/>
    </source>
</evidence>
<evidence type="ECO:0000313" key="4">
    <source>
        <dbReference type="Proteomes" id="UP000788993"/>
    </source>
</evidence>
<dbReference type="PANTHER" id="PTHR24180">
    <property type="entry name" value="CYCLIN-DEPENDENT KINASE INHIBITOR 2C-RELATED"/>
    <property type="match status" value="1"/>
</dbReference>
<dbReference type="PROSITE" id="PS50297">
    <property type="entry name" value="ANK_REP_REGION"/>
    <property type="match status" value="1"/>
</dbReference>
<dbReference type="InterPro" id="IPR036770">
    <property type="entry name" value="Ankyrin_rpt-contain_sf"/>
</dbReference>
<evidence type="ECO:0000256" key="1">
    <source>
        <dbReference type="ARBA" id="ARBA00022737"/>
    </source>
</evidence>
<gene>
    <name evidence="3" type="ORF">OGATHE_000841</name>
</gene>
<keyword evidence="1" id="KW-0677">Repeat</keyword>
<proteinExistence type="predicted"/>
<dbReference type="Gene3D" id="1.25.40.20">
    <property type="entry name" value="Ankyrin repeat-containing domain"/>
    <property type="match status" value="1"/>
</dbReference>
<evidence type="ECO:0000256" key="2">
    <source>
        <dbReference type="ARBA" id="ARBA00023043"/>
    </source>
</evidence>
<dbReference type="PANTHER" id="PTHR24180:SF53">
    <property type="entry name" value="ANKYRIN REPEAT-CONTAINING PROTEIN C105.02C"/>
    <property type="match status" value="1"/>
</dbReference>
<comment type="caution">
    <text evidence="3">The sequence shown here is derived from an EMBL/GenBank/DDBJ whole genome shotgun (WGS) entry which is preliminary data.</text>
</comment>
<dbReference type="PRINTS" id="PR01415">
    <property type="entry name" value="ANKYRIN"/>
</dbReference>
<protein>
    <submittedName>
        <fullName evidence="3">Uncharacterized protein</fullName>
    </submittedName>
</protein>
<dbReference type="InterPro" id="IPR051637">
    <property type="entry name" value="Ank_repeat_dom-contain_49"/>
</dbReference>
<accession>A0A1B7SGA4</accession>
<dbReference type="EMBL" id="JAEUBD010000108">
    <property type="protein sequence ID" value="KAH3677367.1"/>
    <property type="molecule type" value="Genomic_DNA"/>
</dbReference>
<reference evidence="3" key="2">
    <citation type="submission" date="2021-01" db="EMBL/GenBank/DDBJ databases">
        <authorList>
            <person name="Schikora-Tamarit M.A."/>
        </authorList>
    </citation>
    <scope>NUCLEOTIDE SEQUENCE</scope>
    <source>
        <strain evidence="3">NCAIM Y.01608</strain>
    </source>
</reference>
<dbReference type="SUPFAM" id="SSF48403">
    <property type="entry name" value="Ankyrin repeat"/>
    <property type="match status" value="1"/>
</dbReference>
<keyword evidence="2" id="KW-0040">ANK repeat</keyword>
<dbReference type="PROSITE" id="PS50088">
    <property type="entry name" value="ANK_REPEAT"/>
    <property type="match status" value="2"/>
</dbReference>
<dbReference type="Pfam" id="PF12796">
    <property type="entry name" value="Ank_2"/>
    <property type="match status" value="1"/>
</dbReference>
<dbReference type="AlphaFoldDB" id="A0A1B7SGA4"/>
<dbReference type="InterPro" id="IPR002110">
    <property type="entry name" value="Ankyrin_rpt"/>
</dbReference>
<name>A0A1B7SGA4_9ASCO</name>
<dbReference type="GO" id="GO:0005737">
    <property type="term" value="C:cytoplasm"/>
    <property type="evidence" value="ECO:0007669"/>
    <property type="project" value="EnsemblFungi"/>
</dbReference>
<sequence length="163" mass="18097">MWSGASPQEQIIEASRRNNVELLASVVEAHPEDIAELVNSSKDATGNTPLHLCCKYGCYEVLDKLLDIEGIDVDPKHQISGETPLHYAVHYSFEEPEYAKFLIENLLEVGADPTIRNKDGLKPAQLLGDANEDIRMILDSAEYAANVQQDEEEEVDDGPSDEE</sequence>
<dbReference type="Proteomes" id="UP000788993">
    <property type="component" value="Unassembled WGS sequence"/>
</dbReference>
<dbReference type="OrthoDB" id="9995210at2759"/>
<dbReference type="RefSeq" id="XP_018210456.1">
    <property type="nucleotide sequence ID" value="XM_018356179.1"/>
</dbReference>
<dbReference type="SMART" id="SM00248">
    <property type="entry name" value="ANK"/>
    <property type="match status" value="2"/>
</dbReference>